<feature type="transmembrane region" description="Helical" evidence="1">
    <location>
        <begin position="881"/>
        <end position="903"/>
    </location>
</feature>
<keyword evidence="1" id="KW-0812">Transmembrane</keyword>
<gene>
    <name evidence="2" type="ORF">CLG96_03960</name>
</gene>
<dbReference type="PRINTS" id="PR00702">
    <property type="entry name" value="ACRIFLAVINRP"/>
</dbReference>
<protein>
    <submittedName>
        <fullName evidence="2">Multidrug transporter AcrB</fullName>
    </submittedName>
</protein>
<dbReference type="EMBL" id="NWBU01000004">
    <property type="protein sequence ID" value="PTQ13276.1"/>
    <property type="molecule type" value="Genomic_DNA"/>
</dbReference>
<dbReference type="Gene3D" id="3.30.70.1440">
    <property type="entry name" value="Multidrug efflux transporter AcrB pore domain"/>
    <property type="match status" value="1"/>
</dbReference>
<dbReference type="SUPFAM" id="SSF82714">
    <property type="entry name" value="Multidrug efflux transporter AcrB TolC docking domain, DN and DC subdomains"/>
    <property type="match status" value="2"/>
</dbReference>
<feature type="transmembrane region" description="Helical" evidence="1">
    <location>
        <begin position="953"/>
        <end position="974"/>
    </location>
</feature>
<dbReference type="Gene3D" id="3.30.2090.10">
    <property type="entry name" value="Multidrug efflux transporter AcrB TolC docking domain, DN and DC subdomains"/>
    <property type="match status" value="2"/>
</dbReference>
<keyword evidence="3" id="KW-1185">Reference proteome</keyword>
<dbReference type="SUPFAM" id="SSF82866">
    <property type="entry name" value="Multidrug efflux transporter AcrB transmembrane domain"/>
    <property type="match status" value="2"/>
</dbReference>
<dbReference type="Gene3D" id="1.20.1640.10">
    <property type="entry name" value="Multidrug efflux transporter AcrB transmembrane domain"/>
    <property type="match status" value="2"/>
</dbReference>
<feature type="transmembrane region" description="Helical" evidence="1">
    <location>
        <begin position="359"/>
        <end position="379"/>
    </location>
</feature>
<feature type="transmembrane region" description="Helical" evidence="1">
    <location>
        <begin position="980"/>
        <end position="1009"/>
    </location>
</feature>
<keyword evidence="1" id="KW-0472">Membrane</keyword>
<comment type="caution">
    <text evidence="2">The sequence shown here is derived from an EMBL/GenBank/DDBJ whole genome shotgun (WGS) entry which is preliminary data.</text>
</comment>
<dbReference type="InterPro" id="IPR001036">
    <property type="entry name" value="Acrflvin-R"/>
</dbReference>
<accession>A0A2T5G2A7</accession>
<feature type="transmembrane region" description="Helical" evidence="1">
    <location>
        <begin position="429"/>
        <end position="449"/>
    </location>
</feature>
<dbReference type="OrthoDB" id="9806532at2"/>
<reference evidence="2 3" key="1">
    <citation type="submission" date="2017-09" db="EMBL/GenBank/DDBJ databases">
        <title>Sphingomonas panjinensis sp.nov., isolated from oil-contaminated soil.</title>
        <authorList>
            <person name="Wang L."/>
            <person name="Chen L."/>
        </authorList>
    </citation>
    <scope>NUCLEOTIDE SEQUENCE [LARGE SCALE GENOMIC DNA]</scope>
    <source>
        <strain evidence="2 3">FW-11</strain>
    </source>
</reference>
<sequence>MRFNPAAFFIRRWQFTLVLCALLALLGLNSFFAIPRAEDPQFPVPIMTVRTVLPGATPSEIEQLVTKPIEDALDGLDDVVELRSTSSDGASSVRVEFAWSSDPDRKYDEVVREVNALRPRLPAGIRRMDVLRGRTSEVSIFEVALVSEHLPMRRLEKLADRLREDIKRVPGIRDASYWGAPQSEMRVAVDLGRLAQLGLPASAVADALARAGEETPIGSVHAGDRRFTLRHGGAFASIEAVKAVPVTSRQGAVVHVGDVADVAWETVEAEHVTRFGGKRALLLTATQKESADIASLTDAINGTLDRFEKTLPGGVKLERAFFQADNVRHRLSRLTRDFTLALLLVLITLLPLGPRAAVVVMISIPLSLLIGLALIHSMGFGLNQLSIAGFVLSLGLLVDDSIVVTENIARRLREGEDRIGAAIGGTGQIALAVIGCTGCLMLAFVPLLALPEGSGAFIRSLPATVLATVGASFLVAMTVTPFFASRLLPRHESAEGNRLLRAINSGIHRFYRPVLHRSLERPWLALGVVLGICLLAVPMLRAIGTSLFPAAETPQFLVRIETPEGAAQARTGRALEHVEQRLAREPGIKWFAANLGRGNPQIYYNIAQHDPAPTFAEVAVSLPEWRPGQSEALVDRLRHDFAAYPGAKISVLTFAQGPQVEAPIAIRISGEDLPTLQSLARRAEMALQATPGVRDVGNPLRIDRTDLALGIDEGKTAALGVPAGAARRITRLALSGEQAARFRDEDGDDYPVTVRMPMAARNELAALDTLYVPSADGTAVPFSAIAAPEPQSGPARIDRFERARSVTLTAYVETGRLTSQVTQDALTRVERAILLPPGYRISLGGEAEAQSSSFAGLGAAILIAILGILAVLVLEFGRFRRVAVVAGIIPLGLFGAVTALWLTGNSLSFTAMIGLVALIGIEIKNSILLVDFTEQLRDEGLPVREAIERAGEVRFLPVLLTSITAIGGLLPLAIEHSGLYSPMAIAIMGGLISSTLLSRVATPVMYLLLAGRHEEKPA</sequence>
<feature type="transmembrane region" description="Helical" evidence="1">
    <location>
        <begin position="461"/>
        <end position="484"/>
    </location>
</feature>
<dbReference type="Gene3D" id="3.30.70.1430">
    <property type="entry name" value="Multidrug efflux transporter AcrB pore domain"/>
    <property type="match status" value="2"/>
</dbReference>
<dbReference type="Gene3D" id="3.30.70.1320">
    <property type="entry name" value="Multidrug efflux transporter AcrB pore domain like"/>
    <property type="match status" value="1"/>
</dbReference>
<feature type="transmembrane region" description="Helical" evidence="1">
    <location>
        <begin position="334"/>
        <end position="352"/>
    </location>
</feature>
<evidence type="ECO:0000313" key="3">
    <source>
        <dbReference type="Proteomes" id="UP000244162"/>
    </source>
</evidence>
<feature type="transmembrane region" description="Helical" evidence="1">
    <location>
        <begin position="522"/>
        <end position="540"/>
    </location>
</feature>
<dbReference type="PANTHER" id="PTHR32063">
    <property type="match status" value="1"/>
</dbReference>
<feature type="transmembrane region" description="Helical" evidence="1">
    <location>
        <begin position="854"/>
        <end position="874"/>
    </location>
</feature>
<dbReference type="AlphaFoldDB" id="A0A2T5G2A7"/>
<name>A0A2T5G2A7_9SPHN</name>
<organism evidence="2 3">
    <name type="scientific">Sphingomonas oleivorans</name>
    <dbReference type="NCBI Taxonomy" id="1735121"/>
    <lineage>
        <taxon>Bacteria</taxon>
        <taxon>Pseudomonadati</taxon>
        <taxon>Pseudomonadota</taxon>
        <taxon>Alphaproteobacteria</taxon>
        <taxon>Sphingomonadales</taxon>
        <taxon>Sphingomonadaceae</taxon>
        <taxon>Sphingomonas</taxon>
    </lineage>
</organism>
<evidence type="ECO:0000313" key="2">
    <source>
        <dbReference type="EMBL" id="PTQ13276.1"/>
    </source>
</evidence>
<keyword evidence="1" id="KW-1133">Transmembrane helix</keyword>
<dbReference type="GO" id="GO:0005886">
    <property type="term" value="C:plasma membrane"/>
    <property type="evidence" value="ECO:0007669"/>
    <property type="project" value="TreeGrafter"/>
</dbReference>
<proteinExistence type="predicted"/>
<dbReference type="SUPFAM" id="SSF82693">
    <property type="entry name" value="Multidrug efflux transporter AcrB pore domain, PN1, PN2, PC1 and PC2 subdomains"/>
    <property type="match status" value="3"/>
</dbReference>
<dbReference type="Pfam" id="PF00873">
    <property type="entry name" value="ACR_tran"/>
    <property type="match status" value="1"/>
</dbReference>
<dbReference type="InterPro" id="IPR027463">
    <property type="entry name" value="AcrB_DN_DC_subdom"/>
</dbReference>
<evidence type="ECO:0000256" key="1">
    <source>
        <dbReference type="SAM" id="Phobius"/>
    </source>
</evidence>
<feature type="transmembrane region" description="Helical" evidence="1">
    <location>
        <begin position="909"/>
        <end position="932"/>
    </location>
</feature>
<dbReference type="GO" id="GO:0042910">
    <property type="term" value="F:xenobiotic transmembrane transporter activity"/>
    <property type="evidence" value="ECO:0007669"/>
    <property type="project" value="TreeGrafter"/>
</dbReference>
<feature type="transmembrane region" description="Helical" evidence="1">
    <location>
        <begin position="385"/>
        <end position="408"/>
    </location>
</feature>
<dbReference type="Proteomes" id="UP000244162">
    <property type="component" value="Unassembled WGS sequence"/>
</dbReference>
<dbReference type="PANTHER" id="PTHR32063:SF24">
    <property type="entry name" value="CATION EFFLUX SYSTEM (ACRB_ACRD_ACRF FAMILY)"/>
    <property type="match status" value="1"/>
</dbReference>